<accession>A0A7X5XX98</accession>
<name>A0A7X5XX98_9SPHN</name>
<keyword evidence="2" id="KW-1185">Reference proteome</keyword>
<evidence type="ECO:0000313" key="2">
    <source>
        <dbReference type="Proteomes" id="UP000531251"/>
    </source>
</evidence>
<evidence type="ECO:0000313" key="1">
    <source>
        <dbReference type="EMBL" id="NJB96777.1"/>
    </source>
</evidence>
<proteinExistence type="predicted"/>
<protein>
    <recommendedName>
        <fullName evidence="3">DUF2993 domain-containing protein</fullName>
    </recommendedName>
</protein>
<dbReference type="RefSeq" id="WP_241217807.1">
    <property type="nucleotide sequence ID" value="NZ_BAAADY010000005.1"/>
</dbReference>
<sequence>MEARAARRRDVGARLERALIAAAAVEGCVLRIVEASWVPWASVTFSGARHRLTLELDESIVAKAWLVALPELELPISGHLVADLQVTMVETADGVVCAGIEALTVEEC</sequence>
<dbReference type="EMBL" id="JAATJB010000002">
    <property type="protein sequence ID" value="NJB96777.1"/>
    <property type="molecule type" value="Genomic_DNA"/>
</dbReference>
<dbReference type="AlphaFoldDB" id="A0A7X5XX98"/>
<evidence type="ECO:0008006" key="3">
    <source>
        <dbReference type="Google" id="ProtNLM"/>
    </source>
</evidence>
<gene>
    <name evidence="1" type="ORF">GGR89_001077</name>
</gene>
<dbReference type="Proteomes" id="UP000531251">
    <property type="component" value="Unassembled WGS sequence"/>
</dbReference>
<organism evidence="1 2">
    <name type="scientific">Sphingomonas trueperi</name>
    <dbReference type="NCBI Taxonomy" id="53317"/>
    <lineage>
        <taxon>Bacteria</taxon>
        <taxon>Pseudomonadati</taxon>
        <taxon>Pseudomonadota</taxon>
        <taxon>Alphaproteobacteria</taxon>
        <taxon>Sphingomonadales</taxon>
        <taxon>Sphingomonadaceae</taxon>
        <taxon>Sphingomonas</taxon>
    </lineage>
</organism>
<comment type="caution">
    <text evidence="1">The sequence shown here is derived from an EMBL/GenBank/DDBJ whole genome shotgun (WGS) entry which is preliminary data.</text>
</comment>
<reference evidence="1 2" key="1">
    <citation type="submission" date="2020-03" db="EMBL/GenBank/DDBJ databases">
        <title>Genomic Encyclopedia of Type Strains, Phase IV (KMG-IV): sequencing the most valuable type-strain genomes for metagenomic binning, comparative biology and taxonomic classification.</title>
        <authorList>
            <person name="Goeker M."/>
        </authorList>
    </citation>
    <scope>NUCLEOTIDE SEQUENCE [LARGE SCALE GENOMIC DNA]</scope>
    <source>
        <strain evidence="1 2">DSM 7225</strain>
    </source>
</reference>